<dbReference type="PANTHER" id="PTHR34219">
    <property type="entry name" value="IRON-REGULATED INNER MEMBRANE PROTEIN-RELATED"/>
    <property type="match status" value="1"/>
</dbReference>
<gene>
    <name evidence="2" type="ORF">RHODGE_RHODGE_02043</name>
</gene>
<keyword evidence="3" id="KW-1185">Reference proteome</keyword>
<dbReference type="Proteomes" id="UP000289200">
    <property type="component" value="Unassembled WGS sequence"/>
</dbReference>
<sequence length="300" mass="31684">MSRPLLLRLHRWITLVFALPLAVVLITGLILSFEPMAAGRSPGTVTAAQLDALLVQHDPAGQARGLFLRPYDGSLTLSGLRGAPLTVDLSTGTERSGPGALAALFGSSRGLHEHLIFDLGWLVTASTIAMLVLAGLGIALGWPRLSHSLAGWHKGVAWVLLPLLILSPLTGLALAFGITLSGPLPAAGPAVPLHEAVRMVTAQHDPSALLWVRQRGRDQLARIDVGGEHTVFSVGRDGLVPAGRNWPRLLHEGNWAGTVSALINVVISIAAVALLATGLVLWGRRQLRRRRTRGPAPASA</sequence>
<protein>
    <submittedName>
        <fullName evidence="2">Uncharacterized protein</fullName>
    </submittedName>
</protein>
<dbReference type="EMBL" id="UWOC01000137">
    <property type="protein sequence ID" value="VCU08185.1"/>
    <property type="molecule type" value="Genomic_DNA"/>
</dbReference>
<accession>A0A3S5CY91</accession>
<proteinExistence type="predicted"/>
<name>A0A3S5CY91_9BRAD</name>
<comment type="caution">
    <text evidence="2">The sequence shown here is derived from an EMBL/GenBank/DDBJ whole genome shotgun (WGS) entry which is preliminary data.</text>
</comment>
<evidence type="ECO:0000313" key="3">
    <source>
        <dbReference type="Proteomes" id="UP000289200"/>
    </source>
</evidence>
<evidence type="ECO:0000313" key="2">
    <source>
        <dbReference type="EMBL" id="VCU08185.1"/>
    </source>
</evidence>
<dbReference type="AlphaFoldDB" id="A0A3S5CY91"/>
<keyword evidence="1" id="KW-0812">Transmembrane</keyword>
<dbReference type="Pfam" id="PF03929">
    <property type="entry name" value="PepSY_TM"/>
    <property type="match status" value="1"/>
</dbReference>
<keyword evidence="1" id="KW-0472">Membrane</keyword>
<evidence type="ECO:0000256" key="1">
    <source>
        <dbReference type="SAM" id="Phobius"/>
    </source>
</evidence>
<dbReference type="PANTHER" id="PTHR34219:SF6">
    <property type="entry name" value="BLR3280 PROTEIN"/>
    <property type="match status" value="1"/>
</dbReference>
<dbReference type="RefSeq" id="WP_129608893.1">
    <property type="nucleotide sequence ID" value="NZ_UWOC01000137.1"/>
</dbReference>
<feature type="transmembrane region" description="Helical" evidence="1">
    <location>
        <begin position="255"/>
        <end position="283"/>
    </location>
</feature>
<keyword evidence="1" id="KW-1133">Transmembrane helix</keyword>
<feature type="transmembrane region" description="Helical" evidence="1">
    <location>
        <begin position="12"/>
        <end position="33"/>
    </location>
</feature>
<feature type="transmembrane region" description="Helical" evidence="1">
    <location>
        <begin position="155"/>
        <end position="178"/>
    </location>
</feature>
<dbReference type="InterPro" id="IPR005625">
    <property type="entry name" value="PepSY-ass_TM"/>
</dbReference>
<dbReference type="OrthoDB" id="8016652at2"/>
<reference evidence="3" key="1">
    <citation type="submission" date="2018-10" db="EMBL/GenBank/DDBJ databases">
        <authorList>
            <person name="Peiro R."/>
            <person name="Begona"/>
            <person name="Cbmso G."/>
            <person name="Lopez M."/>
            <person name="Gonzalez S."/>
            <person name="Sacristan E."/>
            <person name="Castillo E."/>
        </authorList>
    </citation>
    <scope>NUCLEOTIDE SEQUENCE [LARGE SCALE GENOMIC DNA]</scope>
</reference>
<organism evidence="2 3">
    <name type="scientific">Rhodoplanes serenus</name>
    <dbReference type="NCBI Taxonomy" id="200615"/>
    <lineage>
        <taxon>Bacteria</taxon>
        <taxon>Pseudomonadati</taxon>
        <taxon>Pseudomonadota</taxon>
        <taxon>Alphaproteobacteria</taxon>
        <taxon>Hyphomicrobiales</taxon>
        <taxon>Nitrobacteraceae</taxon>
        <taxon>Rhodoplanes</taxon>
    </lineage>
</organism>
<feature type="transmembrane region" description="Helical" evidence="1">
    <location>
        <begin position="119"/>
        <end position="143"/>
    </location>
</feature>